<evidence type="ECO:0000256" key="1">
    <source>
        <dbReference type="ARBA" id="ARBA00009428"/>
    </source>
</evidence>
<dbReference type="InterPro" id="IPR005025">
    <property type="entry name" value="FMN_Rdtase-like_dom"/>
</dbReference>
<name>A0A1Y0ISZ7_9BACL</name>
<dbReference type="EMBL" id="CP021434">
    <property type="protein sequence ID" value="ARU63109.1"/>
    <property type="molecule type" value="Genomic_DNA"/>
</dbReference>
<dbReference type="KEGG" id="tum:CBW65_20590"/>
<protein>
    <recommendedName>
        <fullName evidence="2">Flavodoxin-like domain-containing protein</fullName>
    </recommendedName>
</protein>
<dbReference type="PANTHER" id="PTHR30543">
    <property type="entry name" value="CHROMATE REDUCTASE"/>
    <property type="match status" value="1"/>
</dbReference>
<dbReference type="GO" id="GO:0016651">
    <property type="term" value="F:oxidoreductase activity, acting on NAD(P)H"/>
    <property type="evidence" value="ECO:0007669"/>
    <property type="project" value="UniProtKB-ARBA"/>
</dbReference>
<dbReference type="GO" id="GO:0005829">
    <property type="term" value="C:cytosol"/>
    <property type="evidence" value="ECO:0007669"/>
    <property type="project" value="TreeGrafter"/>
</dbReference>
<dbReference type="PANTHER" id="PTHR30543:SF21">
    <property type="entry name" value="NAD(P)H-DEPENDENT FMN REDUCTASE LOT6"/>
    <property type="match status" value="1"/>
</dbReference>
<dbReference type="Proteomes" id="UP000195437">
    <property type="component" value="Chromosome"/>
</dbReference>
<gene>
    <name evidence="3" type="ORF">CBW65_20590</name>
</gene>
<dbReference type="InterPro" id="IPR050712">
    <property type="entry name" value="NAD(P)H-dep_reductase"/>
</dbReference>
<evidence type="ECO:0000259" key="2">
    <source>
        <dbReference type="PROSITE" id="PS50902"/>
    </source>
</evidence>
<dbReference type="PROSITE" id="PS50902">
    <property type="entry name" value="FLAVODOXIN_LIKE"/>
    <property type="match status" value="1"/>
</dbReference>
<accession>A0A1Y0ISZ7</accession>
<dbReference type="GO" id="GO:0010181">
    <property type="term" value="F:FMN binding"/>
    <property type="evidence" value="ECO:0007669"/>
    <property type="project" value="InterPro"/>
</dbReference>
<dbReference type="AlphaFoldDB" id="A0A1Y0ISZ7"/>
<dbReference type="InterPro" id="IPR029039">
    <property type="entry name" value="Flavoprotein-like_sf"/>
</dbReference>
<comment type="similarity">
    <text evidence="1">Belongs to the azoreductase type 2 family.</text>
</comment>
<feature type="domain" description="Flavodoxin-like" evidence="2">
    <location>
        <begin position="13"/>
        <end position="192"/>
    </location>
</feature>
<proteinExistence type="inferred from homology"/>
<keyword evidence="4" id="KW-1185">Reference proteome</keyword>
<dbReference type="InterPro" id="IPR008254">
    <property type="entry name" value="Flavodoxin/NO_synth"/>
</dbReference>
<evidence type="ECO:0000313" key="4">
    <source>
        <dbReference type="Proteomes" id="UP000195437"/>
    </source>
</evidence>
<evidence type="ECO:0000313" key="3">
    <source>
        <dbReference type="EMBL" id="ARU63109.1"/>
    </source>
</evidence>
<sequence>MNYIGGFSQMKIVALIGSLRTGSTTMKAAKVAIDAAVAAGAEVEIFDLRERPLPMYDPDDENKYEDENVKYFVELMNNADGFILGSPEYHNGISGVFKNALDFVGYNQFAGKPVGLVASAGGAVATNTLNQMLTILRSLHAYVVPQFGSVGYTDSFTEEGKFTNEKSQQRFEQIGLSVVNLVKAMKQSAEVK</sequence>
<dbReference type="Gene3D" id="3.40.50.360">
    <property type="match status" value="1"/>
</dbReference>
<reference evidence="4" key="1">
    <citation type="submission" date="2017-05" db="EMBL/GenBank/DDBJ databases">
        <authorList>
            <person name="Sung H."/>
        </authorList>
    </citation>
    <scope>NUCLEOTIDE SEQUENCE [LARGE SCALE GENOMIC DNA]</scope>
    <source>
        <strain evidence="4">AR23208</strain>
    </source>
</reference>
<dbReference type="SUPFAM" id="SSF52218">
    <property type="entry name" value="Flavoproteins"/>
    <property type="match status" value="1"/>
</dbReference>
<dbReference type="Pfam" id="PF03358">
    <property type="entry name" value="FMN_red"/>
    <property type="match status" value="1"/>
</dbReference>
<organism evidence="3 4">
    <name type="scientific">Tumebacillus avium</name>
    <dbReference type="NCBI Taxonomy" id="1903704"/>
    <lineage>
        <taxon>Bacteria</taxon>
        <taxon>Bacillati</taxon>
        <taxon>Bacillota</taxon>
        <taxon>Bacilli</taxon>
        <taxon>Bacillales</taxon>
        <taxon>Alicyclobacillaceae</taxon>
        <taxon>Tumebacillus</taxon>
    </lineage>
</organism>